<dbReference type="Pfam" id="PF24289">
    <property type="entry name" value="DUF7477"/>
    <property type="match status" value="2"/>
</dbReference>
<dbReference type="AlphaFoldDB" id="A0A1H2R2J8"/>
<feature type="domain" description="DUF7477" evidence="2">
    <location>
        <begin position="346"/>
        <end position="396"/>
    </location>
</feature>
<accession>A0A1H2R2J8</accession>
<dbReference type="OrthoDB" id="1399673at2"/>
<dbReference type="EMBL" id="FNMY01000001">
    <property type="protein sequence ID" value="SDW13676.1"/>
    <property type="molecule type" value="Genomic_DNA"/>
</dbReference>
<feature type="signal peptide" evidence="1">
    <location>
        <begin position="1"/>
        <end position="19"/>
    </location>
</feature>
<evidence type="ECO:0000313" key="3">
    <source>
        <dbReference type="EMBL" id="SDW13676.1"/>
    </source>
</evidence>
<keyword evidence="4" id="KW-1185">Reference proteome</keyword>
<reference evidence="4" key="1">
    <citation type="submission" date="2016-10" db="EMBL/GenBank/DDBJ databases">
        <authorList>
            <person name="Varghese N."/>
            <person name="Submissions S."/>
        </authorList>
    </citation>
    <scope>NUCLEOTIDE SEQUENCE [LARGE SCALE GENOMIC DNA]</scope>
    <source>
        <strain evidence="4">DSM 25030</strain>
    </source>
</reference>
<feature type="chain" id="PRO_5011747842" description="DUF7477 domain-containing protein" evidence="1">
    <location>
        <begin position="20"/>
        <end position="425"/>
    </location>
</feature>
<protein>
    <recommendedName>
        <fullName evidence="2">DUF7477 domain-containing protein</fullName>
    </recommendedName>
</protein>
<dbReference type="RefSeq" id="WP_090294528.1">
    <property type="nucleotide sequence ID" value="NZ_FNKI01000002.1"/>
</dbReference>
<evidence type="ECO:0000256" key="1">
    <source>
        <dbReference type="SAM" id="SignalP"/>
    </source>
</evidence>
<feature type="domain" description="DUF7477" evidence="2">
    <location>
        <begin position="200"/>
        <end position="337"/>
    </location>
</feature>
<dbReference type="STRING" id="1073328.SAMN05216294_1808"/>
<name>A0A1H2R2J8_9FLAO</name>
<dbReference type="Proteomes" id="UP000199592">
    <property type="component" value="Unassembled WGS sequence"/>
</dbReference>
<keyword evidence="1" id="KW-0732">Signal</keyword>
<organism evidence="3 4">
    <name type="scientific">Flagellimonas zhangzhouensis</name>
    <dbReference type="NCBI Taxonomy" id="1073328"/>
    <lineage>
        <taxon>Bacteria</taxon>
        <taxon>Pseudomonadati</taxon>
        <taxon>Bacteroidota</taxon>
        <taxon>Flavobacteriia</taxon>
        <taxon>Flavobacteriales</taxon>
        <taxon>Flavobacteriaceae</taxon>
        <taxon>Flagellimonas</taxon>
    </lineage>
</organism>
<gene>
    <name evidence="3" type="ORF">SAMN04487892_0459</name>
</gene>
<dbReference type="InterPro" id="IPR055900">
    <property type="entry name" value="DUF7477"/>
</dbReference>
<sequence>MKNLFILGLFFLCSQFSFSQSFFETSWISNDVKYTAFFVQHTDKDAFVCVKYFMNGSERVALYESQLKTFTKSNGETDEYWDGFGATMKRGAAGANYNADNFYIKSLGNGKYEAFTADDKGFNGGDFTQYMKPTLYWISLQKEAVTTRYLDDYLDSEDIIYQLLSFLGNGQAEFKTTDTAIAAVGHGISHYNPPYDKGEWVIAMSDFGASAYTKQIIKQSDTYPNDWIKQQWGEGYFITDLSYDSFMGRFLVVMSKGPNLSGPQSWKKSDTFPKDWIKEKWDDSHHITSITYGAGNWYLAMTKNTGLSTQRWKTSYEFPKSWISDNWNEGFSITSATYGGGVWAFSMSKNANLGRQTWKTSEDYPIDWIREKAGEDYKITSIAYGNGQWFIAMSDTPNIRFNTSFTGLTEIPIDKILEKASGTEY</sequence>
<proteinExistence type="predicted"/>
<evidence type="ECO:0000313" key="4">
    <source>
        <dbReference type="Proteomes" id="UP000199592"/>
    </source>
</evidence>
<evidence type="ECO:0000259" key="2">
    <source>
        <dbReference type="Pfam" id="PF24289"/>
    </source>
</evidence>